<sequence>MEVKRVRITNRKQFELLVASMEQNPSIAKGLKYCEAIHMGKDIFLDTWKNLSMRLNSLGPPTRSVPEWQKVWSDYKTTIKKKLAHNKKESAATGGGPNRMITLSAGEEAVVNLLKLDKALQASPRSASVSQPSSSRSASTPQPSSSCLAPASQPSATRSPPASPSFNEFLCSTPNADVEMDLDVENVENIDTTNRNNQRNRNKRKKEQDDSKMEMLQKQTGFMKQMAEDSKETARYTRKMFKLKEEHYRKKQEYMLQQQKHRCEELQFKMQLLEYKKRKLELLERTS</sequence>
<comment type="function">
    <text evidence="6">Involved in transvection phenomena (= synapsis-dependent gene expression), where the synaptic pairing of chromosomes carrying genes with which zeste interacts influences the expression of these genes. Zeste binds to DNA and stimulates transcription from a nearby promoter.</text>
</comment>
<evidence type="ECO:0000256" key="7">
    <source>
        <dbReference type="SAM" id="MobiDB-lite"/>
    </source>
</evidence>
<reference evidence="9" key="1">
    <citation type="submission" date="2005-10" db="EMBL/GenBank/DDBJ databases">
        <authorList>
            <person name="Loftus B.J."/>
            <person name="Nene V.M."/>
            <person name="Hannick L.I."/>
            <person name="Bidwell S."/>
            <person name="Haas B."/>
            <person name="Amedeo P."/>
            <person name="Orvis J."/>
            <person name="Wortman J.R."/>
            <person name="White O.R."/>
            <person name="Salzberg S."/>
            <person name="Shumway M."/>
            <person name="Koo H."/>
            <person name="Zhao Y."/>
            <person name="Holmes M."/>
            <person name="Miller J."/>
            <person name="Schatz M."/>
            <person name="Pop M."/>
            <person name="Pai G."/>
            <person name="Utterback T."/>
            <person name="Rogers Y.-H."/>
            <person name="Kravitz S."/>
            <person name="Fraser C.M."/>
        </authorList>
    </citation>
    <scope>NUCLEOTIDE SEQUENCE</scope>
    <source>
        <strain evidence="9">Liverpool</strain>
    </source>
</reference>
<reference evidence="9" key="2">
    <citation type="journal article" date="2007" name="Science">
        <title>Genome sequence of Aedes aegypti, a major arbovirus vector.</title>
        <authorList>
            <person name="Nene V."/>
            <person name="Wortman J.R."/>
            <person name="Lawson D."/>
            <person name="Haas B."/>
            <person name="Kodira C."/>
            <person name="Tu Z.J."/>
            <person name="Loftus B."/>
            <person name="Xi Z."/>
            <person name="Megy K."/>
            <person name="Grabherr M."/>
            <person name="Ren Q."/>
            <person name="Zdobnov E.M."/>
            <person name="Lobo N.F."/>
            <person name="Campbell K.S."/>
            <person name="Brown S.E."/>
            <person name="Bonaldo M.F."/>
            <person name="Zhu J."/>
            <person name="Sinkins S.P."/>
            <person name="Hogenkamp D.G."/>
            <person name="Amedeo P."/>
            <person name="Arensburger P."/>
            <person name="Atkinson P.W."/>
            <person name="Bidwell S."/>
            <person name="Biedler J."/>
            <person name="Birney E."/>
            <person name="Bruggner R.V."/>
            <person name="Costas J."/>
            <person name="Coy M.R."/>
            <person name="Crabtree J."/>
            <person name="Crawford M."/>
            <person name="Debruyn B."/>
            <person name="Decaprio D."/>
            <person name="Eiglmeier K."/>
            <person name="Eisenstadt E."/>
            <person name="El-Dorry H."/>
            <person name="Gelbart W.M."/>
            <person name="Gomes S.L."/>
            <person name="Hammond M."/>
            <person name="Hannick L.I."/>
            <person name="Hogan J.R."/>
            <person name="Holmes M.H."/>
            <person name="Jaffe D."/>
            <person name="Johnston J.S."/>
            <person name="Kennedy R.C."/>
            <person name="Koo H."/>
            <person name="Kravitz S."/>
            <person name="Kriventseva E.V."/>
            <person name="Kulp D."/>
            <person name="Labutti K."/>
            <person name="Lee E."/>
            <person name="Li S."/>
            <person name="Lovin D.D."/>
            <person name="Mao C."/>
            <person name="Mauceli E."/>
            <person name="Menck C.F."/>
            <person name="Miller J.R."/>
            <person name="Montgomery P."/>
            <person name="Mori A."/>
            <person name="Nascimento A.L."/>
            <person name="Naveira H.F."/>
            <person name="Nusbaum C."/>
            <person name="O'leary S."/>
            <person name="Orvis J."/>
            <person name="Pertea M."/>
            <person name="Quesneville H."/>
            <person name="Reidenbach K.R."/>
            <person name="Rogers Y.H."/>
            <person name="Roth C.W."/>
            <person name="Schneider J.R."/>
            <person name="Schatz M."/>
            <person name="Shumway M."/>
            <person name="Stanke M."/>
            <person name="Stinson E.O."/>
            <person name="Tubio J.M."/>
            <person name="Vanzee J.P."/>
            <person name="Verjovski-Almeida S."/>
            <person name="Werner D."/>
            <person name="White O."/>
            <person name="Wyder S."/>
            <person name="Zeng Q."/>
            <person name="Zhao Q."/>
            <person name="Zhao Y."/>
            <person name="Hill C.A."/>
            <person name="Raikhel A.S."/>
            <person name="Soares M.B."/>
            <person name="Knudson D.L."/>
            <person name="Lee N.H."/>
            <person name="Galagan J."/>
            <person name="Salzberg S.L."/>
            <person name="Paulsen I.T."/>
            <person name="Dimopoulos G."/>
            <person name="Collins F.H."/>
            <person name="Birren B."/>
            <person name="Fraser-Liggett C.M."/>
            <person name="Severson D.W."/>
        </authorList>
    </citation>
    <scope>NUCLEOTIDE SEQUENCE [LARGE SCALE GENOMIC DNA]</scope>
    <source>
        <strain evidence="9">Liverpool</strain>
    </source>
</reference>
<feature type="region of interest" description="Disordered" evidence="7">
    <location>
        <begin position="122"/>
        <end position="170"/>
    </location>
</feature>
<feature type="domain" description="Myb/SANT-like DNA-binding" evidence="8">
    <location>
        <begin position="13"/>
        <end position="85"/>
    </location>
</feature>
<feature type="region of interest" description="Disordered" evidence="7">
    <location>
        <begin position="186"/>
        <end position="214"/>
    </location>
</feature>
<dbReference type="PANTHER" id="PTHR23098:SF16">
    <property type="entry name" value="REGULATORY PROTEIN ZESTE"/>
    <property type="match status" value="1"/>
</dbReference>
<feature type="compositionally biased region" description="Low complexity" evidence="7">
    <location>
        <begin position="122"/>
        <end position="160"/>
    </location>
</feature>
<accession>Q16ES3</accession>
<keyword evidence="5" id="KW-0804">Transcription</keyword>
<evidence type="ECO:0000256" key="5">
    <source>
        <dbReference type="ARBA" id="ARBA00023163"/>
    </source>
</evidence>
<evidence type="ECO:0000256" key="3">
    <source>
        <dbReference type="ARBA" id="ARBA00023015"/>
    </source>
</evidence>
<name>Q16ES3_AEDAE</name>
<dbReference type="Pfam" id="PF13873">
    <property type="entry name" value="Myb_DNA-bind_5"/>
    <property type="match status" value="1"/>
</dbReference>
<dbReference type="OMA" id="DSKMEML"/>
<dbReference type="GO" id="GO:0005634">
    <property type="term" value="C:nucleus"/>
    <property type="evidence" value="ECO:0007669"/>
    <property type="project" value="TreeGrafter"/>
</dbReference>
<dbReference type="PANTHER" id="PTHR23098">
    <property type="entry name" value="AGAP001331-PA-RELATED"/>
    <property type="match status" value="1"/>
</dbReference>
<evidence type="ECO:0000259" key="8">
    <source>
        <dbReference type="Pfam" id="PF13873"/>
    </source>
</evidence>
<evidence type="ECO:0000256" key="6">
    <source>
        <dbReference type="ARBA" id="ARBA00025466"/>
    </source>
</evidence>
<protein>
    <recommendedName>
        <fullName evidence="2">Regulatory protein zeste</fullName>
    </recommendedName>
</protein>
<evidence type="ECO:0000256" key="4">
    <source>
        <dbReference type="ARBA" id="ARBA00023125"/>
    </source>
</evidence>
<dbReference type="STRING" id="7159.Q16ES3"/>
<keyword evidence="4" id="KW-0238">DNA-binding</keyword>
<evidence type="ECO:0000256" key="2">
    <source>
        <dbReference type="ARBA" id="ARBA00016807"/>
    </source>
</evidence>
<dbReference type="AlphaFoldDB" id="Q16ES3"/>
<dbReference type="EMBL" id="CH478598">
    <property type="protein sequence ID" value="EAT32732.1"/>
    <property type="molecule type" value="Genomic_DNA"/>
</dbReference>
<evidence type="ECO:0000256" key="1">
    <source>
        <dbReference type="ARBA" id="ARBA00011764"/>
    </source>
</evidence>
<gene>
    <name evidence="9" type="ORF">AaeL_AAEL015047</name>
</gene>
<dbReference type="PaxDb" id="7159-AAEL015047-PA"/>
<dbReference type="HOGENOM" id="CLU_970482_0_0_1"/>
<evidence type="ECO:0000313" key="9">
    <source>
        <dbReference type="EMBL" id="EAT32732.1"/>
    </source>
</evidence>
<comment type="subunit">
    <text evidence="1">Self-associates forming complexes of several hundred monomers.</text>
</comment>
<reference evidence="9" key="3">
    <citation type="submission" date="2012-09" db="EMBL/GenBank/DDBJ databases">
        <authorList>
            <consortium name="VectorBase"/>
        </authorList>
    </citation>
    <scope>NUCLEOTIDE SEQUENCE</scope>
    <source>
        <strain evidence="9">Liverpool</strain>
    </source>
</reference>
<dbReference type="eggNOG" id="ENOG502SEZZ">
    <property type="taxonomic scope" value="Eukaryota"/>
</dbReference>
<dbReference type="Proteomes" id="UP000682892">
    <property type="component" value="Unassembled WGS sequence"/>
</dbReference>
<dbReference type="GO" id="GO:0003677">
    <property type="term" value="F:DNA binding"/>
    <property type="evidence" value="ECO:0007669"/>
    <property type="project" value="UniProtKB-KW"/>
</dbReference>
<dbReference type="InterPro" id="IPR028002">
    <property type="entry name" value="Myb_DNA-bind_5"/>
</dbReference>
<organism evidence="9 10">
    <name type="scientific">Aedes aegypti</name>
    <name type="common">Yellowfever mosquito</name>
    <name type="synonym">Culex aegypti</name>
    <dbReference type="NCBI Taxonomy" id="7159"/>
    <lineage>
        <taxon>Eukaryota</taxon>
        <taxon>Metazoa</taxon>
        <taxon>Ecdysozoa</taxon>
        <taxon>Arthropoda</taxon>
        <taxon>Hexapoda</taxon>
        <taxon>Insecta</taxon>
        <taxon>Pterygota</taxon>
        <taxon>Neoptera</taxon>
        <taxon>Endopterygota</taxon>
        <taxon>Diptera</taxon>
        <taxon>Nematocera</taxon>
        <taxon>Culicoidea</taxon>
        <taxon>Culicidae</taxon>
        <taxon>Culicinae</taxon>
        <taxon>Aedini</taxon>
        <taxon>Aedes</taxon>
        <taxon>Stegomyia</taxon>
    </lineage>
</organism>
<proteinExistence type="predicted"/>
<dbReference type="VEuPathDB" id="VectorBase:AAEL002264"/>
<dbReference type="PhylomeDB" id="Q16ES3"/>
<keyword evidence="3" id="KW-0805">Transcription regulation</keyword>
<evidence type="ECO:0000313" key="10">
    <source>
        <dbReference type="Proteomes" id="UP000682892"/>
    </source>
</evidence>